<dbReference type="AlphaFoldDB" id="A0A086P9B3"/>
<organism evidence="1 2">
    <name type="scientific">Sphingobium herbicidovorans (strain ATCC 700291 / DSM 11019 / CCUG 56400 / KCTC 2939 / LMG 18315 / NBRC 16415 / MH)</name>
    <name type="common">Sphingomonas herbicidovorans</name>
    <dbReference type="NCBI Taxonomy" id="1219045"/>
    <lineage>
        <taxon>Bacteria</taxon>
        <taxon>Pseudomonadati</taxon>
        <taxon>Pseudomonadota</taxon>
        <taxon>Alphaproteobacteria</taxon>
        <taxon>Sphingomonadales</taxon>
        <taxon>Sphingomonadaceae</taxon>
        <taxon>Sphingobium</taxon>
    </lineage>
</organism>
<dbReference type="OrthoDB" id="7510562at2"/>
<accession>A0A086P9B3</accession>
<proteinExistence type="predicted"/>
<evidence type="ECO:0000313" key="1">
    <source>
        <dbReference type="EMBL" id="KFG89981.1"/>
    </source>
</evidence>
<gene>
    <name evidence="1" type="ORF">BV98_002277</name>
</gene>
<dbReference type="eggNOG" id="ENOG5032BSS">
    <property type="taxonomic scope" value="Bacteria"/>
</dbReference>
<protein>
    <submittedName>
        <fullName evidence="1">Uncharacterized protein</fullName>
    </submittedName>
</protein>
<keyword evidence="2" id="KW-1185">Reference proteome</keyword>
<sequence>MAKDLDKERAAIAAEEAKLVERKKQLAEKERDASLKVIEKAGLMKLSLEDLEALVGRIRKLGVEEVQRRLAA</sequence>
<evidence type="ECO:0000313" key="2">
    <source>
        <dbReference type="Proteomes" id="UP000024284"/>
    </source>
</evidence>
<dbReference type="PATRIC" id="fig|1219045.3.peg.2311"/>
<dbReference type="EMBL" id="JFZA02000018">
    <property type="protein sequence ID" value="KFG89981.1"/>
    <property type="molecule type" value="Genomic_DNA"/>
</dbReference>
<dbReference type="Proteomes" id="UP000024284">
    <property type="component" value="Unassembled WGS sequence"/>
</dbReference>
<comment type="caution">
    <text evidence="1">The sequence shown here is derived from an EMBL/GenBank/DDBJ whole genome shotgun (WGS) entry which is preliminary data.</text>
</comment>
<dbReference type="RefSeq" id="WP_037466106.1">
    <property type="nucleotide sequence ID" value="NZ_BCZD01000035.1"/>
</dbReference>
<name>A0A086P9B3_SPHHM</name>
<reference evidence="1" key="1">
    <citation type="submission" date="2014-08" db="EMBL/GenBank/DDBJ databases">
        <title>Draft genome sequences of Sphingobium herbicidovorans.</title>
        <authorList>
            <person name="Gan H.M."/>
            <person name="Gan H.Y."/>
            <person name="Savka M.A."/>
        </authorList>
    </citation>
    <scope>NUCLEOTIDE SEQUENCE [LARGE SCALE GENOMIC DNA]</scope>
    <source>
        <strain evidence="1">NBRC 16415</strain>
    </source>
</reference>